<reference evidence="1" key="1">
    <citation type="submission" date="2017-08" db="EMBL/GenBank/DDBJ databases">
        <authorList>
            <person name="Polle J.E."/>
            <person name="Barry K."/>
            <person name="Cushman J."/>
            <person name="Schmutz J."/>
            <person name="Tran D."/>
            <person name="Hathwaick L.T."/>
            <person name="Yim W.C."/>
            <person name="Jenkins J."/>
            <person name="Mckie-Krisberg Z.M."/>
            <person name="Prochnik S."/>
            <person name="Lindquist E."/>
            <person name="Dockter R.B."/>
            <person name="Adam C."/>
            <person name="Molina H."/>
            <person name="Bunkerborg J."/>
            <person name="Jin E."/>
            <person name="Buchheim M."/>
            <person name="Magnuson J."/>
        </authorList>
    </citation>
    <scope>NUCLEOTIDE SEQUENCE</scope>
    <source>
        <strain evidence="1">CCAP 19/18</strain>
    </source>
</reference>
<keyword evidence="2" id="KW-1185">Reference proteome</keyword>
<gene>
    <name evidence="1" type="ORF">DUNSADRAFT_3477</name>
</gene>
<evidence type="ECO:0008006" key="3">
    <source>
        <dbReference type="Google" id="ProtNLM"/>
    </source>
</evidence>
<organism evidence="1 2">
    <name type="scientific">Dunaliella salina</name>
    <name type="common">Green alga</name>
    <name type="synonym">Protococcus salinus</name>
    <dbReference type="NCBI Taxonomy" id="3046"/>
    <lineage>
        <taxon>Eukaryota</taxon>
        <taxon>Viridiplantae</taxon>
        <taxon>Chlorophyta</taxon>
        <taxon>core chlorophytes</taxon>
        <taxon>Chlorophyceae</taxon>
        <taxon>CS clade</taxon>
        <taxon>Chlamydomonadales</taxon>
        <taxon>Dunaliellaceae</taxon>
        <taxon>Dunaliella</taxon>
    </lineage>
</organism>
<accession>A0ABQ7GTV2</accession>
<name>A0ABQ7GTV2_DUNSA</name>
<dbReference type="Proteomes" id="UP000815325">
    <property type="component" value="Unassembled WGS sequence"/>
</dbReference>
<protein>
    <recommendedName>
        <fullName evidence="3">Encoded protein</fullName>
    </recommendedName>
</protein>
<evidence type="ECO:0000313" key="2">
    <source>
        <dbReference type="Proteomes" id="UP000815325"/>
    </source>
</evidence>
<dbReference type="EMBL" id="MU069593">
    <property type="protein sequence ID" value="KAF5838043.1"/>
    <property type="molecule type" value="Genomic_DNA"/>
</dbReference>
<proteinExistence type="predicted"/>
<evidence type="ECO:0000313" key="1">
    <source>
        <dbReference type="EMBL" id="KAF5838043.1"/>
    </source>
</evidence>
<sequence length="71" mass="7658">MVPLPLASMPCSCPYMHYHFCPTSASLLKSTFKDPTLLLPTSPPPPSMQHSSIKAGRALTRATASLCMLLL</sequence>
<comment type="caution">
    <text evidence="1">The sequence shown here is derived from an EMBL/GenBank/DDBJ whole genome shotgun (WGS) entry which is preliminary data.</text>
</comment>